<evidence type="ECO:0000313" key="3">
    <source>
        <dbReference type="EMBL" id="CAJ2507162.1"/>
    </source>
</evidence>
<keyword evidence="2" id="KW-1133">Transmembrane helix</keyword>
<comment type="caution">
    <text evidence="3">The sequence shown here is derived from an EMBL/GenBank/DDBJ whole genome shotgun (WGS) entry which is preliminary data.</text>
</comment>
<feature type="transmembrane region" description="Helical" evidence="2">
    <location>
        <begin position="154"/>
        <end position="183"/>
    </location>
</feature>
<dbReference type="AlphaFoldDB" id="A0AAI8VM68"/>
<feature type="transmembrane region" description="Helical" evidence="2">
    <location>
        <begin position="622"/>
        <end position="647"/>
    </location>
</feature>
<keyword evidence="2" id="KW-0812">Transmembrane</keyword>
<protein>
    <submittedName>
        <fullName evidence="3">Uu.00g083480.m01.CDS01</fullName>
    </submittedName>
</protein>
<keyword evidence="2" id="KW-0472">Membrane</keyword>
<keyword evidence="4" id="KW-1185">Reference proteome</keyword>
<evidence type="ECO:0000256" key="1">
    <source>
        <dbReference type="SAM" id="MobiDB-lite"/>
    </source>
</evidence>
<accession>A0AAI8VM68</accession>
<feature type="region of interest" description="Disordered" evidence="1">
    <location>
        <begin position="1"/>
        <end position="20"/>
    </location>
</feature>
<organism evidence="3 4">
    <name type="scientific">Anthostomella pinea</name>
    <dbReference type="NCBI Taxonomy" id="933095"/>
    <lineage>
        <taxon>Eukaryota</taxon>
        <taxon>Fungi</taxon>
        <taxon>Dikarya</taxon>
        <taxon>Ascomycota</taxon>
        <taxon>Pezizomycotina</taxon>
        <taxon>Sordariomycetes</taxon>
        <taxon>Xylariomycetidae</taxon>
        <taxon>Xylariales</taxon>
        <taxon>Xylariaceae</taxon>
        <taxon>Anthostomella</taxon>
    </lineage>
</organism>
<gene>
    <name evidence="3" type="ORF">KHLLAP_LOCUS7630</name>
</gene>
<proteinExistence type="predicted"/>
<name>A0AAI8VM68_9PEZI</name>
<evidence type="ECO:0000313" key="4">
    <source>
        <dbReference type="Proteomes" id="UP001295740"/>
    </source>
</evidence>
<dbReference type="EMBL" id="CAUWAG010000010">
    <property type="protein sequence ID" value="CAJ2507162.1"/>
    <property type="molecule type" value="Genomic_DNA"/>
</dbReference>
<reference evidence="3" key="1">
    <citation type="submission" date="2023-10" db="EMBL/GenBank/DDBJ databases">
        <authorList>
            <person name="Hackl T."/>
        </authorList>
    </citation>
    <scope>NUCLEOTIDE SEQUENCE</scope>
</reference>
<evidence type="ECO:0000256" key="2">
    <source>
        <dbReference type="SAM" id="Phobius"/>
    </source>
</evidence>
<sequence>MATDPEQSERRTAEANGVPRLFIPGFGMSKGYNQVSDNEERDLVDSYTEVIPPTSARPGVRISWPDEDGDELADLASLKPVSENPRQSRFLESVDELSQMNRANSLQSLEGNTLQPPEEYSSAFRREKDWLAQYAQPPTNCHSKQDVHVRRMSWGFIIPIILSVWSTALSLLWLLAACIGIPYGDKISSSQGSAWLTPASASLLATVGAKSIEISFVTVTVTCIGQVLTRRAFAKESKGISIAEMSLRNWILQPGTMFTHWETVPQPIRTKLGVVAMISAICALTYIPASDAVQRRAMPTFISSETPVQPPQSTKVWISTALPDPASTPNLLANNHIPLPTDDDPTYFVLRASVVSPTVDVLCANMERSELDPLVYTSWPGARVEDTEVLGQTIGAYDWQTDVPVASKTDWLNETAVDEVFKWGSKYGRWPPSFQLFPNDWNMVVNDSSNMGKNDEIGPSDTLYFLAKSGLIDDFTLCQFQSWVSPLCYTEYNITGSTGATITALKGDALEPNPSSDWRHLAAQWWTSMDLGGGKYNNNASNARIFTHLVLREPSLNESLPTIAEALAVLSSSSVVTGSIQATFKHYWGGATSYNETFKPAPMDEWFDARVGRVEYTSGMTWAQAAVFGPVLLFTFLINVLCAFLLIKFRGRVTDYIKPQNMIALAINSPPSKVLRGSCGGGPEKNQMTAPFRIAYAASANHYYFQEAPDKFKARHSLLSSRSEAALLADGSYNKSYKRLSTTKPLM</sequence>
<dbReference type="Proteomes" id="UP001295740">
    <property type="component" value="Unassembled WGS sequence"/>
</dbReference>